<protein>
    <submittedName>
        <fullName evidence="1">Variant erythrocyte surface antigen-1, alpha subunit</fullName>
    </submittedName>
</protein>
<dbReference type="AlphaFoldDB" id="A0AAD9LIT3"/>
<evidence type="ECO:0000313" key="2">
    <source>
        <dbReference type="Proteomes" id="UP001195914"/>
    </source>
</evidence>
<dbReference type="InterPro" id="IPR024751">
    <property type="entry name" value="VESA1"/>
</dbReference>
<sequence>MVCCMYYTDVFVGADNIEKLRKALEAVLEESGLKTDDLDQLNALASGLGFLAGLPACLCKTKKSVEEGLQKIYEELKTSLISCDNLQLNCDLCKSNLYPCKCCVIQSIKEVKGCECLKGKDSCHCAASDVSCNKVLAGLEACLHLQCLQSDMEDICKCSDPEKCCKTGQCNGVSKVSCGFCQNLQTKTPVATTGLGLSPPNPIRLAERLETFFGQGPKTCTCTCGSGSLFNSSCCCLACGTGKCSQACTSQCPCPQASGPCPRKTFCEAIQNVKVLVGSRDMTCCSKGADCHCGLDSGSNACSGSGCCVVTSKRNSYHSLKCLIRRLVKFFKDFESSSNQNCSKLCCEIFCVLKISYFLKKLFNDSKSWAGKECSKCKGGGSTCPQGTKQGSCCGGNPSQCVSSSNSDPTCCQGCPECNAIKLGKALQELQYSGPCGQDLWRTLDSFLHYCCNVLEPFINRVQSTVQKARKSCPCQSKKPPQFPCQCSTSSPCTACQEILKDFQLKVTLTQEYVSSYDSSKASWPDCSKSGSKCCGSSPSCNKCQPDCSSNPSSCPKNCCEKCPKRLCAKIFLGMLPCLYYGLKFLKEKCEVDWKDLYISNKDHSLGRFLVGMGFDLAKLQGKKTGGEIFGPLNTLFNGSKFKDLYEKSKNYFTSRFTSRSHVISSHSHVPSSDSKTPSTVREILLWLSGLPFTSGFEALLKHCESLCEPVNSLKFNDFESSLYSSCFLSPFVLATIQWPEGPFIYDSLINSENFYYPSDPFDLFNMLLENVRKIFPVLKFLCLQCENGAAQGGWTSCRFGQKCAQALKSSSPSGSFTSP</sequence>
<organism evidence="1 2">
    <name type="scientific">Babesia divergens</name>
    <dbReference type="NCBI Taxonomy" id="32595"/>
    <lineage>
        <taxon>Eukaryota</taxon>
        <taxon>Sar</taxon>
        <taxon>Alveolata</taxon>
        <taxon>Apicomplexa</taxon>
        <taxon>Aconoidasida</taxon>
        <taxon>Piroplasmida</taxon>
        <taxon>Babesiidae</taxon>
        <taxon>Babesia</taxon>
    </lineage>
</organism>
<name>A0AAD9LIT3_BABDI</name>
<evidence type="ECO:0000313" key="1">
    <source>
        <dbReference type="EMBL" id="KAK1937970.1"/>
    </source>
</evidence>
<dbReference type="Proteomes" id="UP001195914">
    <property type="component" value="Unassembled WGS sequence"/>
</dbReference>
<reference evidence="1" key="2">
    <citation type="submission" date="2021-05" db="EMBL/GenBank/DDBJ databases">
        <authorList>
            <person name="Pain A."/>
        </authorList>
    </citation>
    <scope>NUCLEOTIDE SEQUENCE</scope>
    <source>
        <strain evidence="1">1802A</strain>
    </source>
</reference>
<reference evidence="1" key="1">
    <citation type="journal article" date="2014" name="Nucleic Acids Res.">
        <title>The evolutionary dynamics of variant antigen genes in Babesia reveal a history of genomic innovation underlying host-parasite interaction.</title>
        <authorList>
            <person name="Jackson A.P."/>
            <person name="Otto T.D."/>
            <person name="Darby A."/>
            <person name="Ramaprasad A."/>
            <person name="Xia D."/>
            <person name="Echaide I.E."/>
            <person name="Farber M."/>
            <person name="Gahlot S."/>
            <person name="Gamble J."/>
            <person name="Gupta D."/>
            <person name="Gupta Y."/>
            <person name="Jackson L."/>
            <person name="Malandrin L."/>
            <person name="Malas T.B."/>
            <person name="Moussa E."/>
            <person name="Nair M."/>
            <person name="Reid A.J."/>
            <person name="Sanders M."/>
            <person name="Sharma J."/>
            <person name="Tracey A."/>
            <person name="Quail M.A."/>
            <person name="Weir W."/>
            <person name="Wastling J.M."/>
            <person name="Hall N."/>
            <person name="Willadsen P."/>
            <person name="Lingelbach K."/>
            <person name="Shiels B."/>
            <person name="Tait A."/>
            <person name="Berriman M."/>
            <person name="Allred D.R."/>
            <person name="Pain A."/>
        </authorList>
    </citation>
    <scope>NUCLEOTIDE SEQUENCE</scope>
    <source>
        <strain evidence="1">1802A</strain>
    </source>
</reference>
<keyword evidence="2" id="KW-1185">Reference proteome</keyword>
<dbReference type="Pfam" id="PF12785">
    <property type="entry name" value="VESA1_N"/>
    <property type="match status" value="1"/>
</dbReference>
<accession>A0AAD9LIT3</accession>
<proteinExistence type="predicted"/>
<comment type="caution">
    <text evidence="1">The sequence shown here is derived from an EMBL/GenBank/DDBJ whole genome shotgun (WGS) entry which is preliminary data.</text>
</comment>
<gene>
    <name evidence="1" type="ORF">X943_003815</name>
</gene>
<feature type="non-terminal residue" evidence="1">
    <location>
        <position position="820"/>
    </location>
</feature>
<dbReference type="EMBL" id="JAHBMH010000028">
    <property type="protein sequence ID" value="KAK1937970.1"/>
    <property type="molecule type" value="Genomic_DNA"/>
</dbReference>